<comment type="caution">
    <text evidence="2">The sequence shown here is derived from an EMBL/GenBank/DDBJ whole genome shotgun (WGS) entry which is preliminary data.</text>
</comment>
<proteinExistence type="predicted"/>
<feature type="region of interest" description="Disordered" evidence="1">
    <location>
        <begin position="177"/>
        <end position="196"/>
    </location>
</feature>
<dbReference type="RefSeq" id="XP_037209633.1">
    <property type="nucleotide sequence ID" value="XM_037349518.1"/>
</dbReference>
<reference evidence="2 3" key="1">
    <citation type="submission" date="2020-05" db="EMBL/GenBank/DDBJ databases">
        <title>Identification and distribution of gene clusters putatively required for synthesis of sphingolipid metabolism inhibitors in phylogenetically diverse species of the filamentous fungus Fusarium.</title>
        <authorList>
            <person name="Kim H.-S."/>
            <person name="Busman M."/>
            <person name="Brown D.W."/>
            <person name="Divon H."/>
            <person name="Uhlig S."/>
            <person name="Proctor R.H."/>
        </authorList>
    </citation>
    <scope>NUCLEOTIDE SEQUENCE [LARGE SCALE GENOMIC DNA]</scope>
    <source>
        <strain evidence="2 3">NRRL 66243</strain>
    </source>
</reference>
<evidence type="ECO:0000313" key="2">
    <source>
        <dbReference type="EMBL" id="KAF5643441.1"/>
    </source>
</evidence>
<dbReference type="EMBL" id="JAAQRI010000063">
    <property type="protein sequence ID" value="KAF5643441.1"/>
    <property type="molecule type" value="Genomic_DNA"/>
</dbReference>
<keyword evidence="3" id="KW-1185">Reference proteome</keyword>
<evidence type="ECO:0000313" key="3">
    <source>
        <dbReference type="Proteomes" id="UP000530670"/>
    </source>
</evidence>
<dbReference type="Proteomes" id="UP000530670">
    <property type="component" value="Unassembled WGS sequence"/>
</dbReference>
<accession>A0A8H5W1J1</accession>
<sequence>MQSKTEPLMEYIQMPPQINQPSRLNSLFVIPGPGSYKKIAKCRKRMESAYLGWVVINYSDNGLQFFLSDGNFYQEVRLPAGPGDKMSFYPSPWLPLKKPNDPKKVLGWDIQQLSCLVETLAKSTPYLGKFIEMVQRASATKMPTPGYAEFGSALTGRPLALTYMAWSLELVGPDWASQMDDDPASKRTLLPPDTEDKDPLEQYSFPIKIGDEIPGFDGLVGYFLPKTTEDVELGDALDLARIYSHFAIAKPAATTTTSDNTIFSNSHPFVFQELDS</sequence>
<name>A0A8H5W1J1_9HYPO</name>
<dbReference type="AlphaFoldDB" id="A0A8H5W1J1"/>
<evidence type="ECO:0000256" key="1">
    <source>
        <dbReference type="SAM" id="MobiDB-lite"/>
    </source>
</evidence>
<dbReference type="OrthoDB" id="2992173at2759"/>
<gene>
    <name evidence="2" type="ORF">FTJAE_3241</name>
</gene>
<keyword evidence="2" id="KW-0675">Receptor</keyword>
<protein>
    <submittedName>
        <fullName evidence="2">Cell surface receptor IPT TIG domain protein</fullName>
    </submittedName>
</protein>
<dbReference type="GeneID" id="59301788"/>
<organism evidence="2 3">
    <name type="scientific">Fusarium tjaetaba</name>
    <dbReference type="NCBI Taxonomy" id="1567544"/>
    <lineage>
        <taxon>Eukaryota</taxon>
        <taxon>Fungi</taxon>
        <taxon>Dikarya</taxon>
        <taxon>Ascomycota</taxon>
        <taxon>Pezizomycotina</taxon>
        <taxon>Sordariomycetes</taxon>
        <taxon>Hypocreomycetidae</taxon>
        <taxon>Hypocreales</taxon>
        <taxon>Nectriaceae</taxon>
        <taxon>Fusarium</taxon>
        <taxon>Fusarium fujikuroi species complex</taxon>
    </lineage>
</organism>